<gene>
    <name evidence="2" type="ORF">GPM918_LOCUS5090</name>
    <name evidence="3" type="ORF">SRO942_LOCUS5091</name>
</gene>
<dbReference type="Proteomes" id="UP000681722">
    <property type="component" value="Unassembled WGS sequence"/>
</dbReference>
<sequence length="265" mass="31085">MTEIDDISPFRLRKHQQQVDDSNVNVLPKKSRQKTSQKQRSSSKTIETSTQICSSLITSETAVARRRSTTTTNTKELLTQQALTTTNEQILPIIYFGCEKRSGDELWDTTYFLSLLFELLDEYKVDTYEEYRLAAFIICRVNEIDLNMPIPVRIIIRMLKYFQNVRLKILILLELISVGEKLTCQKGLMLLWEFSSYGYMTLFYVVDRIKFSLVDKATNWKTLLSIFEPKENKKHAAYIILDENNFYKPNRASIMWGSCQLKRHF</sequence>
<reference evidence="2" key="1">
    <citation type="submission" date="2021-02" db="EMBL/GenBank/DDBJ databases">
        <authorList>
            <person name="Nowell W R."/>
        </authorList>
    </citation>
    <scope>NUCLEOTIDE SEQUENCE</scope>
</reference>
<evidence type="ECO:0000313" key="3">
    <source>
        <dbReference type="EMBL" id="CAF3618814.1"/>
    </source>
</evidence>
<comment type="caution">
    <text evidence="2">The sequence shown here is derived from an EMBL/GenBank/DDBJ whole genome shotgun (WGS) entry which is preliminary data.</text>
</comment>
<evidence type="ECO:0000313" key="4">
    <source>
        <dbReference type="Proteomes" id="UP000663829"/>
    </source>
</evidence>
<protein>
    <submittedName>
        <fullName evidence="2">Uncharacterized protein</fullName>
    </submittedName>
</protein>
<dbReference type="EMBL" id="CAJNOQ010000722">
    <property type="protein sequence ID" value="CAF0831722.1"/>
    <property type="molecule type" value="Genomic_DNA"/>
</dbReference>
<keyword evidence="4" id="KW-1185">Reference proteome</keyword>
<evidence type="ECO:0000256" key="1">
    <source>
        <dbReference type="SAM" id="MobiDB-lite"/>
    </source>
</evidence>
<dbReference type="EMBL" id="CAJOBC010000722">
    <property type="protein sequence ID" value="CAF3618814.1"/>
    <property type="molecule type" value="Genomic_DNA"/>
</dbReference>
<accession>A0A813UU56</accession>
<dbReference type="AlphaFoldDB" id="A0A813UU56"/>
<evidence type="ECO:0000313" key="2">
    <source>
        <dbReference type="EMBL" id="CAF0831722.1"/>
    </source>
</evidence>
<organism evidence="2 4">
    <name type="scientific">Didymodactylos carnosus</name>
    <dbReference type="NCBI Taxonomy" id="1234261"/>
    <lineage>
        <taxon>Eukaryota</taxon>
        <taxon>Metazoa</taxon>
        <taxon>Spiralia</taxon>
        <taxon>Gnathifera</taxon>
        <taxon>Rotifera</taxon>
        <taxon>Eurotatoria</taxon>
        <taxon>Bdelloidea</taxon>
        <taxon>Philodinida</taxon>
        <taxon>Philodinidae</taxon>
        <taxon>Didymodactylos</taxon>
    </lineage>
</organism>
<proteinExistence type="predicted"/>
<feature type="region of interest" description="Disordered" evidence="1">
    <location>
        <begin position="1"/>
        <end position="47"/>
    </location>
</feature>
<dbReference type="OrthoDB" id="10039792at2759"/>
<dbReference type="Proteomes" id="UP000663829">
    <property type="component" value="Unassembled WGS sequence"/>
</dbReference>
<name>A0A813UU56_9BILA</name>